<evidence type="ECO:0000313" key="12">
    <source>
        <dbReference type="Proteomes" id="UP000604046"/>
    </source>
</evidence>
<accession>A0A812NPX8</accession>
<keyword evidence="12" id="KW-1185">Reference proteome</keyword>
<dbReference type="SMART" id="SM00220">
    <property type="entry name" value="S_TKc"/>
    <property type="match status" value="1"/>
</dbReference>
<evidence type="ECO:0000259" key="10">
    <source>
        <dbReference type="PROSITE" id="PS50011"/>
    </source>
</evidence>
<proteinExistence type="predicted"/>
<gene>
    <name evidence="11" type="ORF">SNAT2548_LOCUS16197</name>
</gene>
<name>A0A812NPX8_9DINO</name>
<dbReference type="Gene3D" id="3.30.450.20">
    <property type="entry name" value="PAS domain"/>
    <property type="match status" value="1"/>
</dbReference>
<dbReference type="GO" id="GO:0004674">
    <property type="term" value="F:protein serine/threonine kinase activity"/>
    <property type="evidence" value="ECO:0007669"/>
    <property type="project" value="UniProtKB-KW"/>
</dbReference>
<comment type="caution">
    <text evidence="11">The sequence shown here is derived from an EMBL/GenBank/DDBJ whole genome shotgun (WGS) entry which is preliminary data.</text>
</comment>
<dbReference type="PANTHER" id="PTHR48006">
    <property type="entry name" value="LEUCINE-RICH REPEAT-CONTAINING PROTEIN DDB_G0281931-RELATED"/>
    <property type="match status" value="1"/>
</dbReference>
<feature type="transmembrane region" description="Helical" evidence="9">
    <location>
        <begin position="311"/>
        <end position="329"/>
    </location>
</feature>
<dbReference type="PROSITE" id="PS00108">
    <property type="entry name" value="PROTEIN_KINASE_ST"/>
    <property type="match status" value="1"/>
</dbReference>
<dbReference type="EMBL" id="CAJNDS010002077">
    <property type="protein sequence ID" value="CAE7308360.1"/>
    <property type="molecule type" value="Genomic_DNA"/>
</dbReference>
<organism evidence="11 12">
    <name type="scientific">Symbiodinium natans</name>
    <dbReference type="NCBI Taxonomy" id="878477"/>
    <lineage>
        <taxon>Eukaryota</taxon>
        <taxon>Sar</taxon>
        <taxon>Alveolata</taxon>
        <taxon>Dinophyceae</taxon>
        <taxon>Suessiales</taxon>
        <taxon>Symbiodiniaceae</taxon>
        <taxon>Symbiodinium</taxon>
    </lineage>
</organism>
<dbReference type="GO" id="GO:0005524">
    <property type="term" value="F:ATP binding"/>
    <property type="evidence" value="ECO:0007669"/>
    <property type="project" value="UniProtKB-KW"/>
</dbReference>
<evidence type="ECO:0000313" key="11">
    <source>
        <dbReference type="EMBL" id="CAE7308360.1"/>
    </source>
</evidence>
<dbReference type="SUPFAM" id="SSF56112">
    <property type="entry name" value="Protein kinase-like (PK-like)"/>
    <property type="match status" value="1"/>
</dbReference>
<dbReference type="Pfam" id="PF00069">
    <property type="entry name" value="Pkinase"/>
    <property type="match status" value="1"/>
</dbReference>
<evidence type="ECO:0000256" key="9">
    <source>
        <dbReference type="SAM" id="Phobius"/>
    </source>
</evidence>
<keyword evidence="9" id="KW-0472">Membrane</keyword>
<evidence type="ECO:0000256" key="4">
    <source>
        <dbReference type="ARBA" id="ARBA00022741"/>
    </source>
</evidence>
<feature type="transmembrane region" description="Helical" evidence="9">
    <location>
        <begin position="247"/>
        <end position="272"/>
    </location>
</feature>
<dbReference type="AlphaFoldDB" id="A0A812NPX8"/>
<evidence type="ECO:0000256" key="1">
    <source>
        <dbReference type="ARBA" id="ARBA00012513"/>
    </source>
</evidence>
<dbReference type="InterPro" id="IPR000719">
    <property type="entry name" value="Prot_kinase_dom"/>
</dbReference>
<keyword evidence="5" id="KW-0418">Kinase</keyword>
<comment type="catalytic activity">
    <reaction evidence="7">
        <text>L-threonyl-[protein] + ATP = O-phospho-L-threonyl-[protein] + ADP + H(+)</text>
        <dbReference type="Rhea" id="RHEA:46608"/>
        <dbReference type="Rhea" id="RHEA-COMP:11060"/>
        <dbReference type="Rhea" id="RHEA-COMP:11605"/>
        <dbReference type="ChEBI" id="CHEBI:15378"/>
        <dbReference type="ChEBI" id="CHEBI:30013"/>
        <dbReference type="ChEBI" id="CHEBI:30616"/>
        <dbReference type="ChEBI" id="CHEBI:61977"/>
        <dbReference type="ChEBI" id="CHEBI:456216"/>
        <dbReference type="EC" id="2.7.11.1"/>
    </reaction>
</comment>
<dbReference type="InterPro" id="IPR051824">
    <property type="entry name" value="LRR_Rcpt-Like_S/T_Kinase"/>
</dbReference>
<dbReference type="InterPro" id="IPR008271">
    <property type="entry name" value="Ser/Thr_kinase_AS"/>
</dbReference>
<keyword evidence="4" id="KW-0547">Nucleotide-binding</keyword>
<evidence type="ECO:0000256" key="3">
    <source>
        <dbReference type="ARBA" id="ARBA00022679"/>
    </source>
</evidence>
<keyword evidence="9" id="KW-0812">Transmembrane</keyword>
<dbReference type="OrthoDB" id="420662at2759"/>
<feature type="domain" description="Protein kinase" evidence="10">
    <location>
        <begin position="1"/>
        <end position="288"/>
    </location>
</feature>
<dbReference type="Gene3D" id="1.10.510.10">
    <property type="entry name" value="Transferase(Phosphotransferase) domain 1"/>
    <property type="match status" value="1"/>
</dbReference>
<evidence type="ECO:0000256" key="8">
    <source>
        <dbReference type="ARBA" id="ARBA00048679"/>
    </source>
</evidence>
<protein>
    <recommendedName>
        <fullName evidence="1">non-specific serine/threonine protein kinase</fullName>
        <ecNumber evidence="1">2.7.11.1</ecNumber>
    </recommendedName>
</protein>
<evidence type="ECO:0000256" key="7">
    <source>
        <dbReference type="ARBA" id="ARBA00047899"/>
    </source>
</evidence>
<dbReference type="Gene3D" id="3.30.200.20">
    <property type="entry name" value="Phosphorylase Kinase, domain 1"/>
    <property type="match status" value="1"/>
</dbReference>
<evidence type="ECO:0000256" key="6">
    <source>
        <dbReference type="ARBA" id="ARBA00022840"/>
    </source>
</evidence>
<keyword evidence="9" id="KW-1133">Transmembrane helix</keyword>
<dbReference type="PROSITE" id="PS50011">
    <property type="entry name" value="PROTEIN_KINASE_DOM"/>
    <property type="match status" value="1"/>
</dbReference>
<evidence type="ECO:0000256" key="5">
    <source>
        <dbReference type="ARBA" id="ARBA00022777"/>
    </source>
</evidence>
<comment type="catalytic activity">
    <reaction evidence="8">
        <text>L-seryl-[protein] + ATP = O-phospho-L-seryl-[protein] + ADP + H(+)</text>
        <dbReference type="Rhea" id="RHEA:17989"/>
        <dbReference type="Rhea" id="RHEA-COMP:9863"/>
        <dbReference type="Rhea" id="RHEA-COMP:11604"/>
        <dbReference type="ChEBI" id="CHEBI:15378"/>
        <dbReference type="ChEBI" id="CHEBI:29999"/>
        <dbReference type="ChEBI" id="CHEBI:30616"/>
        <dbReference type="ChEBI" id="CHEBI:83421"/>
        <dbReference type="ChEBI" id="CHEBI:456216"/>
        <dbReference type="EC" id="2.7.11.1"/>
    </reaction>
</comment>
<dbReference type="EC" id="2.7.11.1" evidence="1"/>
<sequence length="573" mass="63931">MPKHQKSDPFPVFRGEQPDGTEVAIKALATPKESGFEEEVRVLSMFRHPNLVTLMGFARNGNQRFLVYELMEGGDLFNRLYNSRKGRQDFLWRDRLCVAFDAACGLSHLHFQTPKVFHRDIKSMNILLSRSGTAKVADFGLASISKKRGAHRPGSLAGTPGYMCPIYEKTCVITERSEVRQLEIGDDALPGDSLSAFLLVFLLVVAEKERRYFLNRTAPMVELPVPSPSHEVMVEAGRQFRALRRSLIQMVMDVCGVLGILVLTAYTVRIILLGRDSLSCGEMSHVVLLVLWLLTCSAFHTGVLTYGEGQIIFLMYVFNLLTLGMTVYIDEVAKPMLEPMILVGRIVGSLVFLDWRHAICCNCLFAARRFQQRAHEDFAQLANSFVSEFCVCTLILIVPWALQVLMQKWISIIVAASDLDMALRAAKAVIASSCDAEAEMTSDLRLHQVSFKLAHMLGQQPSELEGKHFSKMLQEESRQRFEACCQAARAQAERTSQPAASSVIVTVNARSARKDVEVRICNLSPLSQGGGRYIAALLEVGNSPEEAPDVLQEDEAGKRGYFLVVFEFSVRPI</sequence>
<feature type="transmembrane region" description="Helical" evidence="9">
    <location>
        <begin position="378"/>
        <end position="402"/>
    </location>
</feature>
<keyword evidence="2" id="KW-0723">Serine/threonine-protein kinase</keyword>
<dbReference type="PANTHER" id="PTHR48006:SF102">
    <property type="entry name" value="LEUCINE-RICH REPEAT-CONTAINING PROTEIN DDB_G0281931-RELATED"/>
    <property type="match status" value="1"/>
</dbReference>
<evidence type="ECO:0000256" key="2">
    <source>
        <dbReference type="ARBA" id="ARBA00022527"/>
    </source>
</evidence>
<feature type="transmembrane region" description="Helical" evidence="9">
    <location>
        <begin position="284"/>
        <end position="304"/>
    </location>
</feature>
<reference evidence="11" key="1">
    <citation type="submission" date="2021-02" db="EMBL/GenBank/DDBJ databases">
        <authorList>
            <person name="Dougan E. K."/>
            <person name="Rhodes N."/>
            <person name="Thang M."/>
            <person name="Chan C."/>
        </authorList>
    </citation>
    <scope>NUCLEOTIDE SEQUENCE</scope>
</reference>
<dbReference type="Proteomes" id="UP000604046">
    <property type="component" value="Unassembled WGS sequence"/>
</dbReference>
<keyword evidence="6" id="KW-0067">ATP-binding</keyword>
<dbReference type="InterPro" id="IPR011009">
    <property type="entry name" value="Kinase-like_dom_sf"/>
</dbReference>
<keyword evidence="3" id="KW-0808">Transferase</keyword>